<proteinExistence type="predicted"/>
<dbReference type="WBParaSite" id="nRc.2.0.1.t14291-RA">
    <property type="protein sequence ID" value="nRc.2.0.1.t14291-RA"/>
    <property type="gene ID" value="nRc.2.0.1.g14291"/>
</dbReference>
<organism evidence="2 3">
    <name type="scientific">Romanomermis culicivorax</name>
    <name type="common">Nematode worm</name>
    <dbReference type="NCBI Taxonomy" id="13658"/>
    <lineage>
        <taxon>Eukaryota</taxon>
        <taxon>Metazoa</taxon>
        <taxon>Ecdysozoa</taxon>
        <taxon>Nematoda</taxon>
        <taxon>Enoplea</taxon>
        <taxon>Dorylaimia</taxon>
        <taxon>Mermithida</taxon>
        <taxon>Mermithoidea</taxon>
        <taxon>Mermithidae</taxon>
        <taxon>Romanomermis</taxon>
    </lineage>
</organism>
<keyword evidence="2" id="KW-1185">Reference proteome</keyword>
<dbReference type="SUPFAM" id="SSF48065">
    <property type="entry name" value="DBL homology domain (DH-domain)"/>
    <property type="match status" value="1"/>
</dbReference>
<dbReference type="Gene3D" id="1.20.900.10">
    <property type="entry name" value="Dbl homology (DH) domain"/>
    <property type="match status" value="1"/>
</dbReference>
<dbReference type="AlphaFoldDB" id="A0A915IJS2"/>
<dbReference type="InterPro" id="IPR035899">
    <property type="entry name" value="DBL_dom_sf"/>
</dbReference>
<accession>A0A915IJS2</accession>
<reference evidence="3" key="1">
    <citation type="submission" date="2022-11" db="UniProtKB">
        <authorList>
            <consortium name="WormBaseParasite"/>
        </authorList>
    </citation>
    <scope>IDENTIFICATION</scope>
</reference>
<dbReference type="Proteomes" id="UP000887565">
    <property type="component" value="Unplaced"/>
</dbReference>
<dbReference type="PANTHER" id="PTHR13217">
    <property type="entry name" value="PLECKSTRIN HOMOLOGY DOMAIN-CONTAINING FAMILY G MEMBER 7"/>
    <property type="match status" value="1"/>
</dbReference>
<protein>
    <submittedName>
        <fullName evidence="3">DH domain-containing protein</fullName>
    </submittedName>
</protein>
<dbReference type="InterPro" id="IPR040181">
    <property type="entry name" value="PKHG5/7"/>
</dbReference>
<evidence type="ECO:0000313" key="2">
    <source>
        <dbReference type="Proteomes" id="UP000887565"/>
    </source>
</evidence>
<sequence>VYKEPLKDCQVEGYLLSVEPDLIFGNLEELCQVSFAFCQEFHKLLIESVNDGHFATTSVIEAVFNKFSRNVSPIAAYQAYCINYKATLEYLETIRKIDDRFLEFEKVSILSYEDLSYLGTFKTISA</sequence>
<dbReference type="GO" id="GO:0007266">
    <property type="term" value="P:Rho protein signal transduction"/>
    <property type="evidence" value="ECO:0007669"/>
    <property type="project" value="TreeGrafter"/>
</dbReference>
<dbReference type="PANTHER" id="PTHR13217:SF6">
    <property type="entry name" value="PLECKSTRIN HOMOLOGY DOMAIN-CONTAINING FAMILY G MEMBER 7"/>
    <property type="match status" value="1"/>
</dbReference>
<dbReference type="PROSITE" id="PS50010">
    <property type="entry name" value="DH_2"/>
    <property type="match status" value="1"/>
</dbReference>
<name>A0A915IJS2_ROMCU</name>
<evidence type="ECO:0000313" key="3">
    <source>
        <dbReference type="WBParaSite" id="nRc.2.0.1.t14291-RA"/>
    </source>
</evidence>
<feature type="domain" description="DH" evidence="1">
    <location>
        <begin position="1"/>
        <end position="104"/>
    </location>
</feature>
<dbReference type="GO" id="GO:0005085">
    <property type="term" value="F:guanyl-nucleotide exchange factor activity"/>
    <property type="evidence" value="ECO:0007669"/>
    <property type="project" value="InterPro"/>
</dbReference>
<dbReference type="InterPro" id="IPR000219">
    <property type="entry name" value="DH_dom"/>
</dbReference>
<evidence type="ECO:0000259" key="1">
    <source>
        <dbReference type="PROSITE" id="PS50010"/>
    </source>
</evidence>
<dbReference type="Pfam" id="PF00621">
    <property type="entry name" value="RhoGEF"/>
    <property type="match status" value="1"/>
</dbReference>